<proteinExistence type="predicted"/>
<reference evidence="1" key="1">
    <citation type="submission" date="2022-11" db="EMBL/GenBank/DDBJ databases">
        <authorList>
            <person name="Scott C."/>
            <person name="Bruce N."/>
        </authorList>
    </citation>
    <scope>NUCLEOTIDE SEQUENCE</scope>
</reference>
<accession>A0A9P1GZM5</accession>
<dbReference type="Proteomes" id="UP000838763">
    <property type="component" value="Unassembled WGS sequence"/>
</dbReference>
<evidence type="ECO:0000313" key="1">
    <source>
        <dbReference type="EMBL" id="CAI4212905.1"/>
    </source>
</evidence>
<name>A0A9P1GZM5_9PEZI</name>
<dbReference type="InterPro" id="IPR036770">
    <property type="entry name" value="Ankyrin_rpt-contain_sf"/>
</dbReference>
<sequence length="389" mass="44002">MEDILEMAAQPEPTLLQAWEAQQAPILPPAPPLAVPHFAYVERFEGGTEYRGISAGRGEKDRMRKYLGINIVSDVLMKAIFNALAAFTPDPEYLPADFDTLIKYYDALRQHLEFLEGQFPNDEATLELRLLVEDLLLDRAVYEGVGMEQFRQRGLLCHAHLRDIHERSIDAGLDEIDDCFALGLMPAYITDDYLSALSEKYTQFALAGDFVGLYNLCEPVARSGDIELQHNPSLLLKILDQERYDIYWYLLDLVDRTTTRRQFIPGTQLEDVTLDRLHIAIRYGHLKIVQTMLAEQITFKGHVSDDDAIGIGHHIFTPLSAAVYWRQPEITQYILGFAPYDRSELETAVTIALANDDFEQMNILLESGALAMLSASSLSNLQKISAWST</sequence>
<dbReference type="Gene3D" id="1.25.40.20">
    <property type="entry name" value="Ankyrin repeat-containing domain"/>
    <property type="match status" value="1"/>
</dbReference>
<evidence type="ECO:0000313" key="2">
    <source>
        <dbReference type="Proteomes" id="UP000838763"/>
    </source>
</evidence>
<organism evidence="1 2">
    <name type="scientific">Parascedosporium putredinis</name>
    <dbReference type="NCBI Taxonomy" id="1442378"/>
    <lineage>
        <taxon>Eukaryota</taxon>
        <taxon>Fungi</taxon>
        <taxon>Dikarya</taxon>
        <taxon>Ascomycota</taxon>
        <taxon>Pezizomycotina</taxon>
        <taxon>Sordariomycetes</taxon>
        <taxon>Hypocreomycetidae</taxon>
        <taxon>Microascales</taxon>
        <taxon>Microascaceae</taxon>
        <taxon>Parascedosporium</taxon>
    </lineage>
</organism>
<dbReference type="SUPFAM" id="SSF48403">
    <property type="entry name" value="Ankyrin repeat"/>
    <property type="match status" value="1"/>
</dbReference>
<keyword evidence="2" id="KW-1185">Reference proteome</keyword>
<dbReference type="AlphaFoldDB" id="A0A9P1GZM5"/>
<protein>
    <submittedName>
        <fullName evidence="1">Uncharacterized protein</fullName>
    </submittedName>
</protein>
<dbReference type="OrthoDB" id="4846939at2759"/>
<comment type="caution">
    <text evidence="1">The sequence shown here is derived from an EMBL/GenBank/DDBJ whole genome shotgun (WGS) entry which is preliminary data.</text>
</comment>
<gene>
    <name evidence="1" type="ORF">PPNO1_LOCUS2654</name>
</gene>
<dbReference type="EMBL" id="CALLCH030000006">
    <property type="protein sequence ID" value="CAI4212905.1"/>
    <property type="molecule type" value="Genomic_DNA"/>
</dbReference>